<evidence type="ECO:0000256" key="1">
    <source>
        <dbReference type="SAM" id="MobiDB-lite"/>
    </source>
</evidence>
<proteinExistence type="predicted"/>
<dbReference type="GO" id="GO:0035332">
    <property type="term" value="P:positive regulation of hippo signaling"/>
    <property type="evidence" value="ECO:0007669"/>
    <property type="project" value="TreeGrafter"/>
</dbReference>
<dbReference type="AlphaFoldDB" id="A0A7R8W7Y2"/>
<feature type="region of interest" description="Disordered" evidence="1">
    <location>
        <begin position="81"/>
        <end position="113"/>
    </location>
</feature>
<dbReference type="Pfam" id="PF10148">
    <property type="entry name" value="SCHIP-1_C"/>
    <property type="match status" value="1"/>
</dbReference>
<dbReference type="EMBL" id="OB660577">
    <property type="protein sequence ID" value="CAD7225457.1"/>
    <property type="molecule type" value="Genomic_DNA"/>
</dbReference>
<dbReference type="PANTHER" id="PTHR13103">
    <property type="entry name" value="SCHWANNOMIN INTERACTING PROTEIN 1"/>
    <property type="match status" value="1"/>
</dbReference>
<feature type="compositionally biased region" description="Polar residues" evidence="1">
    <location>
        <begin position="81"/>
        <end position="93"/>
    </location>
</feature>
<reference evidence="2" key="1">
    <citation type="submission" date="2020-11" db="EMBL/GenBank/DDBJ databases">
        <authorList>
            <person name="Tran Van P."/>
        </authorList>
    </citation>
    <scope>NUCLEOTIDE SEQUENCE</scope>
</reference>
<feature type="compositionally biased region" description="Polar residues" evidence="1">
    <location>
        <begin position="427"/>
        <end position="448"/>
    </location>
</feature>
<accession>A0A7R8W7Y2</accession>
<evidence type="ECO:0000313" key="2">
    <source>
        <dbReference type="EMBL" id="CAD7225457.1"/>
    </source>
</evidence>
<feature type="region of interest" description="Disordered" evidence="1">
    <location>
        <begin position="285"/>
        <end position="319"/>
    </location>
</feature>
<dbReference type="GO" id="GO:0030054">
    <property type="term" value="C:cell junction"/>
    <property type="evidence" value="ECO:0007669"/>
    <property type="project" value="TreeGrafter"/>
</dbReference>
<sequence length="448" mass="50230">MDACDSGFLIRSQFTEFNSSEFGFDTAPTGFNNGDEFQHHRFGGLKNANMRSIQRRNLQICFVNESADDSSEPEPLYGVNHNYQPNPESTGRLSVSRIPEEADEESEDEEEGMALMRRGKTRENLELEERKKMLGLTSSPSDANIRSPVFATIQQRLQWEAKMALAQAGHMAQMQMEVERQKKKKSSIGEKINLPDFCSGQRRLSRPVLSKLNGKQLMAIVKDFELQIQSLNQELVQHLVLRDDLHMQQDSMLVDIEDMSGFISGRNYRVETAAVDSSVGRRVLWSTKPPGLKHPTDESSGTNNPGSKEPGSKPPRTRALGGFATRRFRHSADTPSGGFATGGFATLLSQKRVSVDAVFEPDLLKDAYASSEFSEDEDVGLFQFLLKGAFRIFLFFLTSVGLSYIQPLWPEKLIFPDPARQRPRAVPQQTQIPAENESPTQQETETAC</sequence>
<dbReference type="OrthoDB" id="6260144at2759"/>
<dbReference type="InterPro" id="IPR015649">
    <property type="entry name" value="SCHIP_1_C"/>
</dbReference>
<gene>
    <name evidence="2" type="ORF">CTOB1V02_LOCUS3397</name>
</gene>
<feature type="region of interest" description="Disordered" evidence="1">
    <location>
        <begin position="421"/>
        <end position="448"/>
    </location>
</feature>
<dbReference type="InterPro" id="IPR039045">
    <property type="entry name" value="SCHIP_1"/>
</dbReference>
<feature type="compositionally biased region" description="Acidic residues" evidence="1">
    <location>
        <begin position="101"/>
        <end position="112"/>
    </location>
</feature>
<dbReference type="GO" id="GO:0005886">
    <property type="term" value="C:plasma membrane"/>
    <property type="evidence" value="ECO:0007669"/>
    <property type="project" value="TreeGrafter"/>
</dbReference>
<name>A0A7R8W7Y2_9CRUS</name>
<organism evidence="2">
    <name type="scientific">Cyprideis torosa</name>
    <dbReference type="NCBI Taxonomy" id="163714"/>
    <lineage>
        <taxon>Eukaryota</taxon>
        <taxon>Metazoa</taxon>
        <taxon>Ecdysozoa</taxon>
        <taxon>Arthropoda</taxon>
        <taxon>Crustacea</taxon>
        <taxon>Oligostraca</taxon>
        <taxon>Ostracoda</taxon>
        <taxon>Podocopa</taxon>
        <taxon>Podocopida</taxon>
        <taxon>Cytherocopina</taxon>
        <taxon>Cytheroidea</taxon>
        <taxon>Cytherideidae</taxon>
        <taxon>Cyprideis</taxon>
    </lineage>
</organism>
<dbReference type="PANTHER" id="PTHR13103:SF2">
    <property type="entry name" value="IQCJ-SCHIP1 READTHROUGH TRANSCRIPT PROTEIN-RELATED"/>
    <property type="match status" value="1"/>
</dbReference>
<protein>
    <submittedName>
        <fullName evidence="2">Uncharacterized protein</fullName>
    </submittedName>
</protein>